<gene>
    <name evidence="8" type="ORF">H2201_008144</name>
</gene>
<comment type="caution">
    <text evidence="8">The sequence shown here is derived from an EMBL/GenBank/DDBJ whole genome shotgun (WGS) entry which is preliminary data.</text>
</comment>
<evidence type="ECO:0000259" key="6">
    <source>
        <dbReference type="PROSITE" id="PS50102"/>
    </source>
</evidence>
<feature type="compositionally biased region" description="Basic and acidic residues" evidence="5">
    <location>
        <begin position="360"/>
        <end position="402"/>
    </location>
</feature>
<dbReference type="PANTHER" id="PTHR22792:SF140">
    <property type="entry name" value="ACHILLES, ISOFORM A"/>
    <property type="match status" value="1"/>
</dbReference>
<dbReference type="Pfam" id="PF00076">
    <property type="entry name" value="RRM_1"/>
    <property type="match status" value="1"/>
</dbReference>
<accession>A0ABQ9NHI2</accession>
<dbReference type="InterPro" id="IPR035979">
    <property type="entry name" value="RBD_domain_sf"/>
</dbReference>
<dbReference type="Proteomes" id="UP001172684">
    <property type="component" value="Unassembled WGS sequence"/>
</dbReference>
<proteinExistence type="predicted"/>
<dbReference type="Gene3D" id="1.10.10.10">
    <property type="entry name" value="Winged helix-like DNA-binding domain superfamily/Winged helix DNA-binding domain"/>
    <property type="match status" value="1"/>
</dbReference>
<dbReference type="Gene3D" id="3.30.70.330">
    <property type="match status" value="1"/>
</dbReference>
<dbReference type="CDD" id="cd12291">
    <property type="entry name" value="RRM1_La"/>
    <property type="match status" value="1"/>
</dbReference>
<name>A0ABQ9NHI2_9PEZI</name>
<dbReference type="InterPro" id="IPR036388">
    <property type="entry name" value="WH-like_DNA-bd_sf"/>
</dbReference>
<keyword evidence="9" id="KW-1185">Reference proteome</keyword>
<keyword evidence="2 4" id="KW-0694">RNA-binding</keyword>
<feature type="compositionally biased region" description="Basic and acidic residues" evidence="5">
    <location>
        <begin position="78"/>
        <end position="97"/>
    </location>
</feature>
<evidence type="ECO:0000313" key="9">
    <source>
        <dbReference type="Proteomes" id="UP001172684"/>
    </source>
</evidence>
<feature type="compositionally biased region" description="Basic and acidic residues" evidence="5">
    <location>
        <begin position="410"/>
        <end position="454"/>
    </location>
</feature>
<feature type="domain" description="HTH La-type RNA-binding" evidence="7">
    <location>
        <begin position="139"/>
        <end position="230"/>
    </location>
</feature>
<keyword evidence="3" id="KW-0539">Nucleus</keyword>
<dbReference type="InterPro" id="IPR006630">
    <property type="entry name" value="La_HTH"/>
</dbReference>
<dbReference type="CDD" id="cd08029">
    <property type="entry name" value="LA_like_fungal"/>
    <property type="match status" value="1"/>
</dbReference>
<evidence type="ECO:0000259" key="7">
    <source>
        <dbReference type="PROSITE" id="PS50961"/>
    </source>
</evidence>
<dbReference type="InterPro" id="IPR045180">
    <property type="entry name" value="La_dom_prot"/>
</dbReference>
<evidence type="ECO:0000256" key="2">
    <source>
        <dbReference type="ARBA" id="ARBA00022884"/>
    </source>
</evidence>
<dbReference type="SMART" id="SM00360">
    <property type="entry name" value="RRM"/>
    <property type="match status" value="1"/>
</dbReference>
<feature type="domain" description="RRM" evidence="6">
    <location>
        <begin position="247"/>
        <end position="327"/>
    </location>
</feature>
<feature type="region of interest" description="Disordered" evidence="5">
    <location>
        <begin position="338"/>
        <end position="497"/>
    </location>
</feature>
<sequence>MAAMETEVVETDPAAASLENDQTVPNQAGNMEEQGQSAEVSAQSIKAFEILDMMCTVLTEGPQTIEAAGTAADAAPEEPTKTEPEEAKADDSTKAEDASATNGDSKAEKPEEKTRRNGDDRERKPFSRPKHNVKTDFSALAESSDPDEIRKQVEFYFSDSNLIQDKFLLDLVRGHENRAVPIKVIHSFKRMRHFQPYSAVVAALRESSILDVTADDEIRRKTPLPEEVGKDVDDEKIKIFEDKAMPRSIYAKGFGEEGPSTQFDIEAFFMPYGPTNQIRLRRTWQDKTFKGSVFVEFDSEDTQKAFLALDPKPKFQGRELKIMSKREYVEGKAEDIRAGKIQASGRPQFNSRGRGRGGRGRGDRNDRNDRRRDRSRSPRGDRDDKDWRGRREDFQKSKDFKGRGGGRGGRGRDNRDRRDRRDDDRQGKRRRDDGDDKESRKEDDPETKKAKVDEAAPAAQSDNAEPAKGAEVPPEVAKPEENPAAVQEGVPTGAAAS</sequence>
<dbReference type="PANTHER" id="PTHR22792">
    <property type="entry name" value="LUPUS LA PROTEIN-RELATED"/>
    <property type="match status" value="1"/>
</dbReference>
<feature type="region of interest" description="Disordered" evidence="5">
    <location>
        <begin position="1"/>
        <end position="41"/>
    </location>
</feature>
<evidence type="ECO:0000256" key="3">
    <source>
        <dbReference type="ARBA" id="ARBA00023242"/>
    </source>
</evidence>
<dbReference type="PROSITE" id="PS50961">
    <property type="entry name" value="HTH_LA"/>
    <property type="match status" value="1"/>
</dbReference>
<evidence type="ECO:0000313" key="8">
    <source>
        <dbReference type="EMBL" id="KAJ9657543.1"/>
    </source>
</evidence>
<dbReference type="InterPro" id="IPR002344">
    <property type="entry name" value="Lupus_La"/>
</dbReference>
<dbReference type="InterPro" id="IPR000504">
    <property type="entry name" value="RRM_dom"/>
</dbReference>
<dbReference type="PRINTS" id="PR00302">
    <property type="entry name" value="LUPUSLA"/>
</dbReference>
<dbReference type="EMBL" id="JAPDRL010000099">
    <property type="protein sequence ID" value="KAJ9657543.1"/>
    <property type="molecule type" value="Genomic_DNA"/>
</dbReference>
<evidence type="ECO:0000256" key="1">
    <source>
        <dbReference type="ARBA" id="ARBA00004123"/>
    </source>
</evidence>
<dbReference type="SUPFAM" id="SSF46785">
    <property type="entry name" value="Winged helix' DNA-binding domain"/>
    <property type="match status" value="1"/>
</dbReference>
<dbReference type="InterPro" id="IPR036390">
    <property type="entry name" value="WH_DNA-bd_sf"/>
</dbReference>
<dbReference type="Pfam" id="PF05383">
    <property type="entry name" value="La"/>
    <property type="match status" value="1"/>
</dbReference>
<evidence type="ECO:0000256" key="4">
    <source>
        <dbReference type="PROSITE-ProRule" id="PRU00332"/>
    </source>
</evidence>
<dbReference type="SUPFAM" id="SSF54928">
    <property type="entry name" value="RNA-binding domain, RBD"/>
    <property type="match status" value="1"/>
</dbReference>
<dbReference type="PROSITE" id="PS50102">
    <property type="entry name" value="RRM"/>
    <property type="match status" value="1"/>
</dbReference>
<organism evidence="8 9">
    <name type="scientific">Coniosporium apollinis</name>
    <dbReference type="NCBI Taxonomy" id="61459"/>
    <lineage>
        <taxon>Eukaryota</taxon>
        <taxon>Fungi</taxon>
        <taxon>Dikarya</taxon>
        <taxon>Ascomycota</taxon>
        <taxon>Pezizomycotina</taxon>
        <taxon>Dothideomycetes</taxon>
        <taxon>Dothideomycetes incertae sedis</taxon>
        <taxon>Coniosporium</taxon>
    </lineage>
</organism>
<feature type="compositionally biased region" description="Polar residues" evidence="5">
    <location>
        <begin position="19"/>
        <end position="41"/>
    </location>
</feature>
<feature type="compositionally biased region" description="Basic and acidic residues" evidence="5">
    <location>
        <begin position="105"/>
        <end position="125"/>
    </location>
</feature>
<protein>
    <recommendedName>
        <fullName evidence="10">Lupus La protein</fullName>
    </recommendedName>
</protein>
<dbReference type="InterPro" id="IPR012677">
    <property type="entry name" value="Nucleotide-bd_a/b_plait_sf"/>
</dbReference>
<evidence type="ECO:0000256" key="5">
    <source>
        <dbReference type="SAM" id="MobiDB-lite"/>
    </source>
</evidence>
<reference evidence="8" key="1">
    <citation type="submission" date="2022-10" db="EMBL/GenBank/DDBJ databases">
        <title>Culturing micro-colonial fungi from biological soil crusts in the Mojave desert and describing Neophaeococcomyces mojavensis, and introducing the new genera and species Taxawa tesnikishii.</title>
        <authorList>
            <person name="Kurbessoian T."/>
            <person name="Stajich J.E."/>
        </authorList>
    </citation>
    <scope>NUCLEOTIDE SEQUENCE</scope>
    <source>
        <strain evidence="8">TK_1</strain>
    </source>
</reference>
<comment type="subcellular location">
    <subcellularLocation>
        <location evidence="1">Nucleus</location>
    </subcellularLocation>
</comment>
<dbReference type="SMART" id="SM00715">
    <property type="entry name" value="LA"/>
    <property type="match status" value="1"/>
</dbReference>
<feature type="region of interest" description="Disordered" evidence="5">
    <location>
        <begin position="66"/>
        <end position="141"/>
    </location>
</feature>
<evidence type="ECO:0008006" key="10">
    <source>
        <dbReference type="Google" id="ProtNLM"/>
    </source>
</evidence>